<organism evidence="2">
    <name type="scientific">marine metagenome</name>
    <dbReference type="NCBI Taxonomy" id="408172"/>
    <lineage>
        <taxon>unclassified sequences</taxon>
        <taxon>metagenomes</taxon>
        <taxon>ecological metagenomes</taxon>
    </lineage>
</organism>
<accession>A0A382QJ43</accession>
<gene>
    <name evidence="2" type="ORF">METZ01_LOCUS337576</name>
</gene>
<feature type="non-terminal residue" evidence="2">
    <location>
        <position position="190"/>
    </location>
</feature>
<name>A0A382QJ43_9ZZZZ</name>
<sequence length="190" mass="20435">MAEIAKLNIAELDFDSIKNNLKDYFASQAEFTDHDFGGSAISVMLDILAYNTYYNAYYVNMLASESFLDSAQLRDSVVSKASMLGYTPGSSTGAKANVSITVTPEDAPASVTIDKYTQFTSTVNGTAYTFCTSGSTTVLANGSSYIATGVELTQGTPLTFRYTANTSNTEQKFLLPNANTDMDTLTVTIQ</sequence>
<proteinExistence type="predicted"/>
<feature type="domain" description="Baseplate wedge protein gp6-like N-terminal helical" evidence="1">
    <location>
        <begin position="14"/>
        <end position="86"/>
    </location>
</feature>
<evidence type="ECO:0000259" key="1">
    <source>
        <dbReference type="Pfam" id="PF21379"/>
    </source>
</evidence>
<reference evidence="2" key="1">
    <citation type="submission" date="2018-05" db="EMBL/GenBank/DDBJ databases">
        <authorList>
            <person name="Lanie J.A."/>
            <person name="Ng W.-L."/>
            <person name="Kazmierczak K.M."/>
            <person name="Andrzejewski T.M."/>
            <person name="Davidsen T.M."/>
            <person name="Wayne K.J."/>
            <person name="Tettelin H."/>
            <person name="Glass J.I."/>
            <person name="Rusch D."/>
            <person name="Podicherti R."/>
            <person name="Tsui H.-C.T."/>
            <person name="Winkler M.E."/>
        </authorList>
    </citation>
    <scope>NUCLEOTIDE SEQUENCE</scope>
</reference>
<dbReference type="Pfam" id="PF21379">
    <property type="entry name" value="Gp6-like_1st"/>
    <property type="match status" value="1"/>
</dbReference>
<dbReference type="EMBL" id="UINC01114424">
    <property type="protein sequence ID" value="SVC84722.1"/>
    <property type="molecule type" value="Genomic_DNA"/>
</dbReference>
<dbReference type="InterPro" id="IPR049026">
    <property type="entry name" value="Gp6-like_N"/>
</dbReference>
<evidence type="ECO:0000313" key="2">
    <source>
        <dbReference type="EMBL" id="SVC84722.1"/>
    </source>
</evidence>
<protein>
    <recommendedName>
        <fullName evidence="1">Baseplate wedge protein gp6-like N-terminal helical domain-containing protein</fullName>
    </recommendedName>
</protein>
<dbReference type="AlphaFoldDB" id="A0A382QJ43"/>